<feature type="domain" description="PIN" evidence="1">
    <location>
        <begin position="5"/>
        <end position="100"/>
    </location>
</feature>
<dbReference type="PANTHER" id="PTHR39664">
    <property type="match status" value="1"/>
</dbReference>
<dbReference type="InterPro" id="IPR002716">
    <property type="entry name" value="PIN_dom"/>
</dbReference>
<proteinExistence type="predicted"/>
<gene>
    <name evidence="2" type="ORF">GGR11_001393</name>
</gene>
<evidence type="ECO:0000313" key="2">
    <source>
        <dbReference type="EMBL" id="MBB3871879.1"/>
    </source>
</evidence>
<sequence length="134" mass="14460">MNITADTNVLLRAIVGDDEDQQRLAVEALESADRVAVSSQSLCEFAWVLARGYRASREDIATAIRRLLDMRNISVDRPTAEAGLAVLEAGGDFADGVIAHDGQWLGGETFVSFDVQAVRLLDRSGVKARLLSAT</sequence>
<reference evidence="2 3" key="1">
    <citation type="submission" date="2020-08" db="EMBL/GenBank/DDBJ databases">
        <title>Genomic Encyclopedia of Type Strains, Phase IV (KMG-IV): sequencing the most valuable type-strain genomes for metagenomic binning, comparative biology and taxonomic classification.</title>
        <authorList>
            <person name="Goeker M."/>
        </authorList>
    </citation>
    <scope>NUCLEOTIDE SEQUENCE [LARGE SCALE GENOMIC DNA]</scope>
    <source>
        <strain evidence="2 3">DSM 14878</strain>
    </source>
</reference>
<comment type="caution">
    <text evidence="2">The sequence shown here is derived from an EMBL/GenBank/DDBJ whole genome shotgun (WGS) entry which is preliminary data.</text>
</comment>
<dbReference type="EMBL" id="JACIDA010000001">
    <property type="protein sequence ID" value="MBB3871879.1"/>
    <property type="molecule type" value="Genomic_DNA"/>
</dbReference>
<dbReference type="PANTHER" id="PTHR39664:SF2">
    <property type="entry name" value="NUCLEIC ACID-BINDING PROTEIN, CONTAINING PIN DOMAIN-RELATED"/>
    <property type="match status" value="1"/>
</dbReference>
<dbReference type="AlphaFoldDB" id="A0A7W6A395"/>
<evidence type="ECO:0000313" key="3">
    <source>
        <dbReference type="Proteomes" id="UP000532936"/>
    </source>
</evidence>
<dbReference type="RefSeq" id="WP_183196011.1">
    <property type="nucleotide sequence ID" value="NZ_JACIDA010000001.1"/>
</dbReference>
<organism evidence="2 3">
    <name type="scientific">Brevundimonas mediterranea</name>
    <dbReference type="NCBI Taxonomy" id="74329"/>
    <lineage>
        <taxon>Bacteria</taxon>
        <taxon>Pseudomonadati</taxon>
        <taxon>Pseudomonadota</taxon>
        <taxon>Alphaproteobacteria</taxon>
        <taxon>Caulobacterales</taxon>
        <taxon>Caulobacteraceae</taxon>
        <taxon>Brevundimonas</taxon>
    </lineage>
</organism>
<dbReference type="InterPro" id="IPR029060">
    <property type="entry name" value="PIN-like_dom_sf"/>
</dbReference>
<dbReference type="CDD" id="cd18683">
    <property type="entry name" value="PIN_VapC-like"/>
    <property type="match status" value="1"/>
</dbReference>
<evidence type="ECO:0000259" key="1">
    <source>
        <dbReference type="Pfam" id="PF01850"/>
    </source>
</evidence>
<protein>
    <submittedName>
        <fullName evidence="2">Putative nucleic-acid-binding protein</fullName>
    </submittedName>
</protein>
<dbReference type="Proteomes" id="UP000532936">
    <property type="component" value="Unassembled WGS sequence"/>
</dbReference>
<name>A0A7W6A395_9CAUL</name>
<dbReference type="Gene3D" id="3.40.50.1010">
    <property type="entry name" value="5'-nuclease"/>
    <property type="match status" value="1"/>
</dbReference>
<dbReference type="SUPFAM" id="SSF88723">
    <property type="entry name" value="PIN domain-like"/>
    <property type="match status" value="1"/>
</dbReference>
<accession>A0A7W6A395</accession>
<dbReference type="Pfam" id="PF01850">
    <property type="entry name" value="PIN"/>
    <property type="match status" value="1"/>
</dbReference>